<dbReference type="HOGENOM" id="CLU_070456_1_2_6"/>
<evidence type="ECO:0000259" key="2">
    <source>
        <dbReference type="Pfam" id="PF00975"/>
    </source>
</evidence>
<reference evidence="3" key="1">
    <citation type="submission" date="2013-07" db="EMBL/GenBank/DDBJ databases">
        <title>Sub-species coevolution in mutualistic symbiosis.</title>
        <authorList>
            <person name="Murfin K."/>
            <person name="Klassen J."/>
            <person name="Lee M."/>
            <person name="Forst S."/>
            <person name="Stock P."/>
            <person name="Goodrich-Blair H."/>
        </authorList>
    </citation>
    <scope>NUCLEOTIDE SEQUENCE [LARGE SCALE GENOMIC DNA]</scope>
    <source>
        <strain evidence="3">Puntauvense</strain>
    </source>
</reference>
<protein>
    <submittedName>
        <fullName evidence="3">Putative thioesterase</fullName>
    </submittedName>
</protein>
<dbReference type="GO" id="GO:0008610">
    <property type="term" value="P:lipid biosynthetic process"/>
    <property type="evidence" value="ECO:0007669"/>
    <property type="project" value="TreeGrafter"/>
</dbReference>
<sequence>MNDRTFRLIKSGTHQQMVCFHHAGGTAEYFMPWKNGIADDTAVYAVQLPGHGSRIQEPLLHDLHQMADQIAAACSFLPARPTVFFGHSMGAALAFEVALRMQRQGKSIAGLYVSGRLPPHKNTGTDFYRQSEETLLNKITSLQGADMDYRQPELKSLLMPIFRADFAAIETYQRRCEQRLNCPVIACIGEADSEVSISDFKQWCQISSGTFELKLFSGGHFYLNDQRESLFDFLNQCLANKNQPVMNV</sequence>
<dbReference type="SUPFAM" id="SSF53474">
    <property type="entry name" value="alpha/beta-Hydrolases"/>
    <property type="match status" value="1"/>
</dbReference>
<dbReference type="Gene3D" id="3.40.50.1820">
    <property type="entry name" value="alpha/beta hydrolase"/>
    <property type="match status" value="1"/>
</dbReference>
<dbReference type="InterPro" id="IPR029058">
    <property type="entry name" value="AB_hydrolase_fold"/>
</dbReference>
<dbReference type="InterPro" id="IPR001031">
    <property type="entry name" value="Thioesterase"/>
</dbReference>
<dbReference type="PANTHER" id="PTHR11487">
    <property type="entry name" value="THIOESTERASE"/>
    <property type="match status" value="1"/>
</dbReference>
<name>A0A077NLZ2_XENBV</name>
<dbReference type="InterPro" id="IPR012223">
    <property type="entry name" value="TEII"/>
</dbReference>
<organism evidence="3 4">
    <name type="scientific">Xenorhabdus bovienii str. puntauvense</name>
    <dbReference type="NCBI Taxonomy" id="1398201"/>
    <lineage>
        <taxon>Bacteria</taxon>
        <taxon>Pseudomonadati</taxon>
        <taxon>Pseudomonadota</taxon>
        <taxon>Gammaproteobacteria</taxon>
        <taxon>Enterobacterales</taxon>
        <taxon>Morganellaceae</taxon>
        <taxon>Xenorhabdus</taxon>
    </lineage>
</organism>
<proteinExistence type="inferred from homology"/>
<dbReference type="Proteomes" id="UP000028511">
    <property type="component" value="Unassembled WGS sequence"/>
</dbReference>
<dbReference type="Pfam" id="PF00975">
    <property type="entry name" value="Thioesterase"/>
    <property type="match status" value="1"/>
</dbReference>
<comment type="similarity">
    <text evidence="1">Belongs to the thioesterase family.</text>
</comment>
<feature type="domain" description="Thioesterase" evidence="2">
    <location>
        <begin position="16"/>
        <end position="236"/>
    </location>
</feature>
<dbReference type="RefSeq" id="WP_038214319.1">
    <property type="nucleotide sequence ID" value="NZ_CAWLWN010000086.1"/>
</dbReference>
<evidence type="ECO:0000313" key="4">
    <source>
        <dbReference type="Proteomes" id="UP000028511"/>
    </source>
</evidence>
<evidence type="ECO:0000256" key="1">
    <source>
        <dbReference type="ARBA" id="ARBA00007169"/>
    </source>
</evidence>
<gene>
    <name evidence="3" type="ORF">XBP1_930017</name>
</gene>
<evidence type="ECO:0000313" key="3">
    <source>
        <dbReference type="EMBL" id="CDG99302.1"/>
    </source>
</evidence>
<accession>A0A077NLZ2</accession>
<dbReference type="PANTHER" id="PTHR11487:SF0">
    <property type="entry name" value="S-ACYL FATTY ACID SYNTHASE THIOESTERASE, MEDIUM CHAIN"/>
    <property type="match status" value="1"/>
</dbReference>
<comment type="caution">
    <text evidence="3">The sequence shown here is derived from an EMBL/GenBank/DDBJ whole genome shotgun (WGS) entry which is preliminary data.</text>
</comment>
<dbReference type="AlphaFoldDB" id="A0A077NLZ2"/>
<dbReference type="EMBL" id="CBSW010000302">
    <property type="protein sequence ID" value="CDG99302.1"/>
    <property type="molecule type" value="Genomic_DNA"/>
</dbReference>